<keyword evidence="11" id="KW-1015">Disulfide bond</keyword>
<keyword evidence="14" id="KW-0732">Signal</keyword>
<dbReference type="InterPro" id="IPR014810">
    <property type="entry name" value="Fcf2_C"/>
</dbReference>
<feature type="region of interest" description="Disordered" evidence="13">
    <location>
        <begin position="620"/>
        <end position="641"/>
    </location>
</feature>
<dbReference type="Pfam" id="PF03351">
    <property type="entry name" value="DOMON"/>
    <property type="match status" value="1"/>
</dbReference>
<feature type="signal peptide" evidence="14">
    <location>
        <begin position="1"/>
        <end position="25"/>
    </location>
</feature>
<dbReference type="InterPro" id="IPR045266">
    <property type="entry name" value="DOH_DOMON"/>
</dbReference>
<evidence type="ECO:0000256" key="7">
    <source>
        <dbReference type="ARBA" id="ARBA00023002"/>
    </source>
</evidence>
<keyword evidence="8" id="KW-0186">Copper</keyword>
<feature type="region of interest" description="Disordered" evidence="13">
    <location>
        <begin position="790"/>
        <end position="811"/>
    </location>
</feature>
<feature type="domain" description="DOMON" evidence="15">
    <location>
        <begin position="39"/>
        <end position="157"/>
    </location>
</feature>
<keyword evidence="10" id="KW-0472">Membrane</keyword>
<organism evidence="16 17">
    <name type="scientific">Batillaria attramentaria</name>
    <dbReference type="NCBI Taxonomy" id="370345"/>
    <lineage>
        <taxon>Eukaryota</taxon>
        <taxon>Metazoa</taxon>
        <taxon>Spiralia</taxon>
        <taxon>Lophotrochozoa</taxon>
        <taxon>Mollusca</taxon>
        <taxon>Gastropoda</taxon>
        <taxon>Caenogastropoda</taxon>
        <taxon>Sorbeoconcha</taxon>
        <taxon>Cerithioidea</taxon>
        <taxon>Batillariidae</taxon>
        <taxon>Batillaria</taxon>
    </lineage>
</organism>
<dbReference type="Proteomes" id="UP001519460">
    <property type="component" value="Unassembled WGS sequence"/>
</dbReference>
<evidence type="ECO:0000256" key="14">
    <source>
        <dbReference type="SAM" id="SignalP"/>
    </source>
</evidence>
<evidence type="ECO:0000259" key="15">
    <source>
        <dbReference type="PROSITE" id="PS50836"/>
    </source>
</evidence>
<reference evidence="16 17" key="1">
    <citation type="journal article" date="2023" name="Sci. Data">
        <title>Genome assembly of the Korean intertidal mud-creeper Batillaria attramentaria.</title>
        <authorList>
            <person name="Patra A.K."/>
            <person name="Ho P.T."/>
            <person name="Jun S."/>
            <person name="Lee S.J."/>
            <person name="Kim Y."/>
            <person name="Won Y.J."/>
        </authorList>
    </citation>
    <scope>NUCLEOTIDE SEQUENCE [LARGE SCALE GENOMIC DNA]</scope>
    <source>
        <strain evidence="16">Wonlab-2016</strain>
    </source>
</reference>
<gene>
    <name evidence="16" type="ORF">BaRGS_00021527</name>
</gene>
<proteinExistence type="inferred from homology"/>
<dbReference type="PRINTS" id="PR00767">
    <property type="entry name" value="DBMONOXGNASE"/>
</dbReference>
<dbReference type="InterPro" id="IPR020611">
    <property type="entry name" value="Cu2_ascorb_mOase_CS-1"/>
</dbReference>
<evidence type="ECO:0000256" key="1">
    <source>
        <dbReference type="ARBA" id="ARBA00001973"/>
    </source>
</evidence>
<keyword evidence="9" id="KW-0503">Monooxygenase</keyword>
<dbReference type="InterPro" id="IPR000945">
    <property type="entry name" value="DBH-like"/>
</dbReference>
<dbReference type="AlphaFoldDB" id="A0ABD0KJM0"/>
<keyword evidence="12" id="KW-0325">Glycoprotein</keyword>
<keyword evidence="6" id="KW-1133">Transmembrane helix</keyword>
<comment type="similarity">
    <text evidence="3">Belongs to the copper type II ascorbate-dependent monooxygenase family.</text>
</comment>
<dbReference type="InterPro" id="IPR005018">
    <property type="entry name" value="DOMON_domain"/>
</dbReference>
<evidence type="ECO:0000313" key="17">
    <source>
        <dbReference type="Proteomes" id="UP001519460"/>
    </source>
</evidence>
<evidence type="ECO:0000256" key="6">
    <source>
        <dbReference type="ARBA" id="ARBA00022989"/>
    </source>
</evidence>
<feature type="region of interest" description="Disordered" evidence="13">
    <location>
        <begin position="661"/>
        <end position="706"/>
    </location>
</feature>
<dbReference type="CDD" id="cd09631">
    <property type="entry name" value="DOMON_DOH"/>
    <property type="match status" value="1"/>
</dbReference>
<evidence type="ECO:0000256" key="5">
    <source>
        <dbReference type="ARBA" id="ARBA00022723"/>
    </source>
</evidence>
<keyword evidence="7" id="KW-0560">Oxidoreductase</keyword>
<evidence type="ECO:0000256" key="8">
    <source>
        <dbReference type="ARBA" id="ARBA00023008"/>
    </source>
</evidence>
<evidence type="ECO:0000256" key="10">
    <source>
        <dbReference type="ARBA" id="ARBA00023136"/>
    </source>
</evidence>
<dbReference type="Pfam" id="PF03712">
    <property type="entry name" value="Cu2_monoox_C"/>
    <property type="match status" value="2"/>
</dbReference>
<protein>
    <recommendedName>
        <fullName evidence="15">DOMON domain-containing protein</fullName>
    </recommendedName>
</protein>
<dbReference type="EMBL" id="JACVVK020000167">
    <property type="protein sequence ID" value="KAK7487299.1"/>
    <property type="molecule type" value="Genomic_DNA"/>
</dbReference>
<dbReference type="InterPro" id="IPR028460">
    <property type="entry name" value="Tbh/DBH"/>
</dbReference>
<dbReference type="GO" id="GO:0016020">
    <property type="term" value="C:membrane"/>
    <property type="evidence" value="ECO:0007669"/>
    <property type="project" value="UniProtKB-SubCell"/>
</dbReference>
<dbReference type="PROSITE" id="PS00084">
    <property type="entry name" value="CU2_MONOOXYGENASE_1"/>
    <property type="match status" value="1"/>
</dbReference>
<dbReference type="PANTHER" id="PTHR10157">
    <property type="entry name" value="DOPAMINE BETA HYDROXYLASE RELATED"/>
    <property type="match status" value="1"/>
</dbReference>
<comment type="subcellular location">
    <subcellularLocation>
        <location evidence="2">Membrane</location>
        <topology evidence="2">Single-pass membrane protein</topology>
    </subcellularLocation>
</comment>
<evidence type="ECO:0000256" key="11">
    <source>
        <dbReference type="ARBA" id="ARBA00023157"/>
    </source>
</evidence>
<evidence type="ECO:0000256" key="4">
    <source>
        <dbReference type="ARBA" id="ARBA00022692"/>
    </source>
</evidence>
<keyword evidence="4" id="KW-0812">Transmembrane</keyword>
<sequence length="811" mass="92381">MAPLLWSLLALELSLLSGGATHTEGDDGYRYSAPLDPDHILRLWWDVDYKTSTVNFRLRAHHESRLWFGVGFSDYGKISNADIAVFWTDPEGVNHFQDGWTDEEGTLYIDSHQDYRLTSASATRHVTTLEFSRSFDTCHDHDYQFDNGTTHIVYFLAPGSPGAVIGTRLSRLDHGLQRVQLLKPDLPDVTPPDDVWTFDVTAPEVHVPSKETTYWWYVTRLPHFKSKHHYEGLIQEGHEGLVHHMELFHCQTDPDTHVPLYNGPGQAEQKPPELASCRQVIGAWAMGAQAMVYPEEAGVPIGGENFSPYFLLEIHYNNPKHKKGVVDYSGLRFHVTKQLRAHDAGIMELGLEYTDKMAIPPRQTLFALTGYCTQQCTDIGLPPSGITVIASQLHTHLTGKRVVTRHVRYGVELPNLNRDDHYSPHFQEIRRLQYPTAVLPGDGGLSIQQEMCVNYIHYYPRVELEVCKSSIDTRSLGAFFQFLHEMENQPTSPAASPTENYEAVSWTPLNVHLLTSLYRDSPLSMQCNQSDGRRFPGQWEGMSQPHIQLPLPAPTRNCPDSSDNELDEETKRSVKNLANQLLKKMKNDGLIAELQGAHSSDGGLKQQQQTEEKVQYGICSRTTSSRPNTGITGSASQPTMCSGISEYHKKRAEEALKDSCLNPLIEESSQTHKESRSERKKRKKGERSSWTSKGWGLMKPKENPTDEEKMDLMLLKMRSTIDPRQHYKHTDIKTPKYFQVGKIIDSPADFHHRLPNKKRKRTMVEELMADMEFRKQNKKKYLEVVETKKKRQAAYHGKPPKNIKAKKKIHK</sequence>
<evidence type="ECO:0000256" key="9">
    <source>
        <dbReference type="ARBA" id="ARBA00023033"/>
    </source>
</evidence>
<evidence type="ECO:0000256" key="13">
    <source>
        <dbReference type="SAM" id="MobiDB-lite"/>
    </source>
</evidence>
<feature type="region of interest" description="Disordered" evidence="13">
    <location>
        <begin position="549"/>
        <end position="570"/>
    </location>
</feature>
<dbReference type="InterPro" id="IPR014784">
    <property type="entry name" value="Cu2_ascorb_mOase-like_C"/>
</dbReference>
<dbReference type="SMART" id="SM00664">
    <property type="entry name" value="DoH"/>
    <property type="match status" value="1"/>
</dbReference>
<dbReference type="GO" id="GO:0046872">
    <property type="term" value="F:metal ion binding"/>
    <property type="evidence" value="ECO:0007669"/>
    <property type="project" value="UniProtKB-KW"/>
</dbReference>
<dbReference type="PANTHER" id="PTHR10157:SF29">
    <property type="entry name" value="DOPAMINE BETA-HYDROXYLASE"/>
    <property type="match status" value="1"/>
</dbReference>
<dbReference type="Gene3D" id="2.60.120.230">
    <property type="match status" value="1"/>
</dbReference>
<dbReference type="Gene3D" id="2.60.120.310">
    <property type="entry name" value="Copper type II, ascorbate-dependent monooxygenase, N-terminal domain"/>
    <property type="match status" value="1"/>
</dbReference>
<keyword evidence="17" id="KW-1185">Reference proteome</keyword>
<comment type="caution">
    <text evidence="16">The sequence shown here is derived from an EMBL/GenBank/DDBJ whole genome shotgun (WGS) entry which is preliminary data.</text>
</comment>
<evidence type="ECO:0000256" key="2">
    <source>
        <dbReference type="ARBA" id="ARBA00004167"/>
    </source>
</evidence>
<feature type="chain" id="PRO_5044789402" description="DOMON domain-containing protein" evidence="14">
    <location>
        <begin position="26"/>
        <end position="811"/>
    </location>
</feature>
<dbReference type="InterPro" id="IPR024548">
    <property type="entry name" value="Cu2_monoox_C"/>
</dbReference>
<dbReference type="SUPFAM" id="SSF49742">
    <property type="entry name" value="PHM/PNGase F"/>
    <property type="match status" value="2"/>
</dbReference>
<dbReference type="Pfam" id="PF08698">
    <property type="entry name" value="Fcf2"/>
    <property type="match status" value="1"/>
</dbReference>
<dbReference type="PROSITE" id="PS50836">
    <property type="entry name" value="DOMON"/>
    <property type="match status" value="1"/>
</dbReference>
<accession>A0ABD0KJM0</accession>
<name>A0ABD0KJM0_9CAEN</name>
<dbReference type="InterPro" id="IPR008977">
    <property type="entry name" value="PHM/PNGase_F_dom_sf"/>
</dbReference>
<dbReference type="GO" id="GO:0004497">
    <property type="term" value="F:monooxygenase activity"/>
    <property type="evidence" value="ECO:0007669"/>
    <property type="project" value="UniProtKB-KW"/>
</dbReference>
<dbReference type="InterPro" id="IPR000323">
    <property type="entry name" value="Cu2_ascorb_mOase_N"/>
</dbReference>
<keyword evidence="5" id="KW-0479">Metal-binding</keyword>
<dbReference type="FunFam" id="2.60.120.310:FF:000004">
    <property type="entry name" value="DBH-like monooxygenase protein 1"/>
    <property type="match status" value="1"/>
</dbReference>
<dbReference type="Pfam" id="PF01082">
    <property type="entry name" value="Cu2_monooxygen"/>
    <property type="match status" value="1"/>
</dbReference>
<evidence type="ECO:0000256" key="12">
    <source>
        <dbReference type="ARBA" id="ARBA00023180"/>
    </source>
</evidence>
<evidence type="ECO:0000256" key="3">
    <source>
        <dbReference type="ARBA" id="ARBA00010676"/>
    </source>
</evidence>
<evidence type="ECO:0000313" key="16">
    <source>
        <dbReference type="EMBL" id="KAK7487299.1"/>
    </source>
</evidence>
<dbReference type="InterPro" id="IPR036939">
    <property type="entry name" value="Cu2_ascorb_mOase_N_sf"/>
</dbReference>
<comment type="cofactor">
    <cofactor evidence="1">
        <name>Cu(2+)</name>
        <dbReference type="ChEBI" id="CHEBI:29036"/>
    </cofactor>
</comment>